<dbReference type="PROSITE" id="PS51725">
    <property type="entry name" value="ABM"/>
    <property type="match status" value="1"/>
</dbReference>
<evidence type="ECO:0000313" key="2">
    <source>
        <dbReference type="EMBL" id="MDQ0203735.1"/>
    </source>
</evidence>
<dbReference type="Gene3D" id="3.30.70.100">
    <property type="match status" value="1"/>
</dbReference>
<evidence type="ECO:0000259" key="1">
    <source>
        <dbReference type="PROSITE" id="PS51725"/>
    </source>
</evidence>
<gene>
    <name evidence="2" type="ORF">J2S01_001454</name>
</gene>
<comment type="caution">
    <text evidence="2">The sequence shown here is derived from an EMBL/GenBank/DDBJ whole genome shotgun (WGS) entry which is preliminary data.</text>
</comment>
<dbReference type="Proteomes" id="UP001239167">
    <property type="component" value="Unassembled WGS sequence"/>
</dbReference>
<dbReference type="InterPro" id="IPR050744">
    <property type="entry name" value="AI-2_Isomerase_LsrG"/>
</dbReference>
<name>A0ABT9Y7C5_9FIRM</name>
<sequence length="96" mass="11113">MIKVVAKQTVKQDKINSFLASAKKLVEETHQKDSGCISYDIFQDLQHAEVLTFIEEWENQDALDKHMASKHFKELFPYLNGLLEKPGEINCYKKVV</sequence>
<dbReference type="RefSeq" id="WP_196603954.1">
    <property type="nucleotide sequence ID" value="NZ_CP116940.1"/>
</dbReference>
<accession>A0ABT9Y7C5</accession>
<dbReference type="InterPro" id="IPR007138">
    <property type="entry name" value="ABM_dom"/>
</dbReference>
<dbReference type="GO" id="GO:0004497">
    <property type="term" value="F:monooxygenase activity"/>
    <property type="evidence" value="ECO:0007669"/>
    <property type="project" value="UniProtKB-KW"/>
</dbReference>
<keyword evidence="2" id="KW-0560">Oxidoreductase</keyword>
<dbReference type="InterPro" id="IPR011008">
    <property type="entry name" value="Dimeric_a/b-barrel"/>
</dbReference>
<dbReference type="Pfam" id="PF03992">
    <property type="entry name" value="ABM"/>
    <property type="match status" value="1"/>
</dbReference>
<dbReference type="EMBL" id="JAUSUE010000009">
    <property type="protein sequence ID" value="MDQ0203735.1"/>
    <property type="molecule type" value="Genomic_DNA"/>
</dbReference>
<proteinExistence type="predicted"/>
<dbReference type="PANTHER" id="PTHR33336:SF15">
    <property type="entry name" value="ABM DOMAIN-CONTAINING PROTEIN"/>
    <property type="match status" value="1"/>
</dbReference>
<dbReference type="SUPFAM" id="SSF54909">
    <property type="entry name" value="Dimeric alpha+beta barrel"/>
    <property type="match status" value="1"/>
</dbReference>
<evidence type="ECO:0000313" key="3">
    <source>
        <dbReference type="Proteomes" id="UP001239167"/>
    </source>
</evidence>
<keyword evidence="3" id="KW-1185">Reference proteome</keyword>
<keyword evidence="2" id="KW-0503">Monooxygenase</keyword>
<feature type="domain" description="ABM" evidence="1">
    <location>
        <begin position="2"/>
        <end position="96"/>
    </location>
</feature>
<organism evidence="2 3">
    <name type="scientific">Pectinatus haikarae</name>
    <dbReference type="NCBI Taxonomy" id="349096"/>
    <lineage>
        <taxon>Bacteria</taxon>
        <taxon>Bacillati</taxon>
        <taxon>Bacillota</taxon>
        <taxon>Negativicutes</taxon>
        <taxon>Selenomonadales</taxon>
        <taxon>Selenomonadaceae</taxon>
        <taxon>Pectinatus</taxon>
    </lineage>
</organism>
<dbReference type="PANTHER" id="PTHR33336">
    <property type="entry name" value="QUINOL MONOOXYGENASE YGIN-RELATED"/>
    <property type="match status" value="1"/>
</dbReference>
<protein>
    <submittedName>
        <fullName evidence="2">Quinol monooxygenase YgiN</fullName>
    </submittedName>
</protein>
<reference evidence="2 3" key="1">
    <citation type="submission" date="2023-07" db="EMBL/GenBank/DDBJ databases">
        <title>Genomic Encyclopedia of Type Strains, Phase IV (KMG-IV): sequencing the most valuable type-strain genomes for metagenomic binning, comparative biology and taxonomic classification.</title>
        <authorList>
            <person name="Goeker M."/>
        </authorList>
    </citation>
    <scope>NUCLEOTIDE SEQUENCE [LARGE SCALE GENOMIC DNA]</scope>
    <source>
        <strain evidence="2 3">DSM 16980</strain>
    </source>
</reference>